<dbReference type="InterPro" id="IPR036291">
    <property type="entry name" value="NAD(P)-bd_dom_sf"/>
</dbReference>
<name>A0ABW3VN33_9PSEU</name>
<dbReference type="PANTHER" id="PTHR24321">
    <property type="entry name" value="DEHYDROGENASES, SHORT CHAIN"/>
    <property type="match status" value="1"/>
</dbReference>
<comment type="caution">
    <text evidence="3">The sequence shown here is derived from an EMBL/GenBank/DDBJ whole genome shotgun (WGS) entry which is preliminary data.</text>
</comment>
<dbReference type="Gene3D" id="3.40.50.720">
    <property type="entry name" value="NAD(P)-binding Rossmann-like Domain"/>
    <property type="match status" value="1"/>
</dbReference>
<keyword evidence="4" id="KW-1185">Reference proteome</keyword>
<dbReference type="Pfam" id="PF13561">
    <property type="entry name" value="adh_short_C2"/>
    <property type="match status" value="1"/>
</dbReference>
<dbReference type="PRINTS" id="PR00081">
    <property type="entry name" value="GDHRDH"/>
</dbReference>
<evidence type="ECO:0000256" key="1">
    <source>
        <dbReference type="ARBA" id="ARBA00006484"/>
    </source>
</evidence>
<proteinExistence type="inferred from homology"/>
<dbReference type="InterPro" id="IPR002347">
    <property type="entry name" value="SDR_fam"/>
</dbReference>
<dbReference type="PANTHER" id="PTHR24321:SF8">
    <property type="entry name" value="ESTRADIOL 17-BETA-DEHYDROGENASE 8-RELATED"/>
    <property type="match status" value="1"/>
</dbReference>
<keyword evidence="2" id="KW-0560">Oxidoreductase</keyword>
<evidence type="ECO:0000313" key="3">
    <source>
        <dbReference type="EMBL" id="MFD1236697.1"/>
    </source>
</evidence>
<protein>
    <submittedName>
        <fullName evidence="3">SDR family oxidoreductase</fullName>
    </submittedName>
</protein>
<dbReference type="RefSeq" id="WP_339120885.1">
    <property type="nucleotide sequence ID" value="NZ_BAABKS010000090.1"/>
</dbReference>
<sequence length="254" mass="25314">MTTARLAGKVVLVTGAGQAPGRQFAVRLAREGAGVIALDEGAPGPTGHPDLSSTVAVVESLGGRIVARDVDVRDPRALDAAVAVAAGRLGGLDAVVTSPVVTAPGSVEGIADEVWHGTLDRVLTGVWNTCRAALPHMADGGSITVVSSAAGLRGFAHLAHQAAAEHGVVGLVRSLAHELAPRAIRVNSVHPAGGPADPAVPAPPGSLVFDPAADTPEPSVATGDVSGTVVYLTSDDARLLTGLTVPVDAGLVPR</sequence>
<dbReference type="Proteomes" id="UP001597182">
    <property type="component" value="Unassembled WGS sequence"/>
</dbReference>
<evidence type="ECO:0000256" key="2">
    <source>
        <dbReference type="ARBA" id="ARBA00023002"/>
    </source>
</evidence>
<comment type="similarity">
    <text evidence="1">Belongs to the short-chain dehydrogenases/reductases (SDR) family.</text>
</comment>
<dbReference type="CDD" id="cd05233">
    <property type="entry name" value="SDR_c"/>
    <property type="match status" value="1"/>
</dbReference>
<dbReference type="EMBL" id="JBHTMB010000240">
    <property type="protein sequence ID" value="MFD1236697.1"/>
    <property type="molecule type" value="Genomic_DNA"/>
</dbReference>
<reference evidence="4" key="1">
    <citation type="journal article" date="2019" name="Int. J. Syst. Evol. Microbiol.">
        <title>The Global Catalogue of Microorganisms (GCM) 10K type strain sequencing project: providing services to taxonomists for standard genome sequencing and annotation.</title>
        <authorList>
            <consortium name="The Broad Institute Genomics Platform"/>
            <consortium name="The Broad Institute Genome Sequencing Center for Infectious Disease"/>
            <person name="Wu L."/>
            <person name="Ma J."/>
        </authorList>
    </citation>
    <scope>NUCLEOTIDE SEQUENCE [LARGE SCALE GENOMIC DNA]</scope>
    <source>
        <strain evidence="4">CCUG 49018</strain>
    </source>
</reference>
<evidence type="ECO:0000313" key="4">
    <source>
        <dbReference type="Proteomes" id="UP001597182"/>
    </source>
</evidence>
<organism evidence="3 4">
    <name type="scientific">Pseudonocardia benzenivorans</name>
    <dbReference type="NCBI Taxonomy" id="228005"/>
    <lineage>
        <taxon>Bacteria</taxon>
        <taxon>Bacillati</taxon>
        <taxon>Actinomycetota</taxon>
        <taxon>Actinomycetes</taxon>
        <taxon>Pseudonocardiales</taxon>
        <taxon>Pseudonocardiaceae</taxon>
        <taxon>Pseudonocardia</taxon>
    </lineage>
</organism>
<dbReference type="SUPFAM" id="SSF51735">
    <property type="entry name" value="NAD(P)-binding Rossmann-fold domains"/>
    <property type="match status" value="1"/>
</dbReference>
<gene>
    <name evidence="3" type="ORF">ACFQ34_25710</name>
</gene>
<accession>A0ABW3VN33</accession>